<comment type="function">
    <text evidence="2">Together with LptE, is involved in the assembly of lipopolysaccharide (LPS) at the surface of the outer membrane.</text>
</comment>
<evidence type="ECO:0000259" key="3">
    <source>
        <dbReference type="Pfam" id="PF04453"/>
    </source>
</evidence>
<dbReference type="SUPFAM" id="SSF56935">
    <property type="entry name" value="Porins"/>
    <property type="match status" value="1"/>
</dbReference>
<dbReference type="HAMAP" id="MF_01411">
    <property type="entry name" value="LPS_assembly_LptD"/>
    <property type="match status" value="1"/>
</dbReference>
<evidence type="ECO:0000313" key="5">
    <source>
        <dbReference type="Proteomes" id="UP000621898"/>
    </source>
</evidence>
<dbReference type="InterPro" id="IPR020889">
    <property type="entry name" value="LipoPS_assembly_LptD"/>
</dbReference>
<accession>A0ABQ2ZXR4</accession>
<comment type="similarity">
    <text evidence="2">Belongs to the LptD family.</text>
</comment>
<comment type="caution">
    <text evidence="2">Lacks conserved residue(s) required for the propagation of feature annotation.</text>
</comment>
<protein>
    <recommendedName>
        <fullName evidence="2">LPS-assembly protein LptD</fullName>
    </recommendedName>
</protein>
<comment type="subcellular location">
    <subcellularLocation>
        <location evidence="2">Cell outer membrane</location>
    </subcellularLocation>
</comment>
<dbReference type="RefSeq" id="WP_425503445.1">
    <property type="nucleotide sequence ID" value="NZ_BMXT01000002.1"/>
</dbReference>
<keyword evidence="1 2" id="KW-0998">Cell outer membrane</keyword>
<comment type="subunit">
    <text evidence="2">Component of the lipopolysaccharide transport and assembly complex. Interacts with LptE and LptA.</text>
</comment>
<keyword evidence="2" id="KW-0472">Membrane</keyword>
<dbReference type="PANTHER" id="PTHR30189">
    <property type="entry name" value="LPS-ASSEMBLY PROTEIN"/>
    <property type="match status" value="1"/>
</dbReference>
<dbReference type="Pfam" id="PF04453">
    <property type="entry name" value="LptD"/>
    <property type="match status" value="1"/>
</dbReference>
<feature type="chain" id="PRO_5044900898" description="LPS-assembly protein LptD" evidence="2">
    <location>
        <begin position="26"/>
        <end position="809"/>
    </location>
</feature>
<name>A0ABQ2ZXR4_9GAMM</name>
<reference evidence="5" key="1">
    <citation type="journal article" date="2019" name="Int. J. Syst. Evol. Microbiol.">
        <title>The Global Catalogue of Microorganisms (GCM) 10K type strain sequencing project: providing services to taxonomists for standard genome sequencing and annotation.</title>
        <authorList>
            <consortium name="The Broad Institute Genomics Platform"/>
            <consortium name="The Broad Institute Genome Sequencing Center for Infectious Disease"/>
            <person name="Wu L."/>
            <person name="Ma J."/>
        </authorList>
    </citation>
    <scope>NUCLEOTIDE SEQUENCE [LARGE SCALE GENOMIC DNA]</scope>
    <source>
        <strain evidence="5">KCTC 22232</strain>
    </source>
</reference>
<dbReference type="PANTHER" id="PTHR30189:SF1">
    <property type="entry name" value="LPS-ASSEMBLY PROTEIN LPTD"/>
    <property type="match status" value="1"/>
</dbReference>
<evidence type="ECO:0000256" key="2">
    <source>
        <dbReference type="HAMAP-Rule" id="MF_01411"/>
    </source>
</evidence>
<feature type="domain" description="LptD C-terminal" evidence="3">
    <location>
        <begin position="331"/>
        <end position="712"/>
    </location>
</feature>
<keyword evidence="5" id="KW-1185">Reference proteome</keyword>
<dbReference type="InterPro" id="IPR007543">
    <property type="entry name" value="LptD_C"/>
</dbReference>
<comment type="caution">
    <text evidence="4">The sequence shown here is derived from an EMBL/GenBank/DDBJ whole genome shotgun (WGS) entry which is preliminary data.</text>
</comment>
<dbReference type="Proteomes" id="UP000621898">
    <property type="component" value="Unassembled WGS sequence"/>
</dbReference>
<feature type="signal peptide" evidence="2">
    <location>
        <begin position="1"/>
        <end position="25"/>
    </location>
</feature>
<dbReference type="EMBL" id="BMXT01000002">
    <property type="protein sequence ID" value="GGY26888.1"/>
    <property type="molecule type" value="Genomic_DNA"/>
</dbReference>
<sequence precursor="true">MSKFPPRRLLAVAAALALIGGQADAKGSQNRPKTSLDGSEQVCPLGSFHCAPRPYSYAMCRPNAMLEFYDPTLSTDSDLRDVSPAYVKAKSVDSSNQTVYHLAGDAWLTRADQRLQADTIDYNDDTTDYDARGNVRYQEAGQLMAGSHMRGNTQASRGIADDVRYQLLDARGNGVAKQGQMLDAQHTRYSMATYSTCDVGNHVWEFRGKTITLNKDTGVGVARDATMRIGKVPFLYLPYFSFPIDHRRKSGFLYPTFSKSSRSGFEISTPYYLNLAPNYDATLDPRLYTSRGPMLAGEFRYLVPGSSGQLNVEYVPNDHGDNDGLANTHGTSRYLIDYTDRTQLWQGWSFVGSYNHASDSSYLYDYGNALSHTVIYTLASNAAIIGGGKWWNASFGGTLYQNTNPFATDASLPYQQLPYANFSMNVPLTRWLQFGMDDGAASFSKNGYVEGQRVDLYPYLAGDFGTSAWFVRPKLAYRYTGYQLSGDYQNYGYYGLLGSGTASPFTQKSPSRSLPVVSLDTGLVFDRSTSLFGQSYTQTLEPRLYYLYVPYRNQNNLPLFDTSLMSFDYWQLFSPNQFSGADRQMNANNLTGAITTRLLDDDGVERLSASFGQIHYFTPQRVQLPSGANTVTPVTDWSGSAYVAQLDLQLSDRWRLSSEYQWDPNNHVTDMASLELQHRLGSDGIINFSYHYRRGLMEQYSASAVYPLSERWRLLGSWTYSVPIKNVIGVPTGTVDAMAGVEYDSCCVTLRLVERNYVNQNYYGVAPVPSGSNINHRDNAVMFEVVFKGLGSSGGQIDSLLRRDILGYQ</sequence>
<proteinExistence type="inferred from homology"/>
<evidence type="ECO:0000256" key="1">
    <source>
        <dbReference type="ARBA" id="ARBA00023237"/>
    </source>
</evidence>
<gene>
    <name evidence="2 4" type="primary">lptD</name>
    <name evidence="4" type="ORF">GCM10008098_19930</name>
</gene>
<evidence type="ECO:0000313" key="4">
    <source>
        <dbReference type="EMBL" id="GGY26888.1"/>
    </source>
</evidence>
<keyword evidence="2" id="KW-0732">Signal</keyword>
<dbReference type="InterPro" id="IPR050218">
    <property type="entry name" value="LptD"/>
</dbReference>
<organism evidence="4 5">
    <name type="scientific">Rhodanobacter panaciterrae</name>
    <dbReference type="NCBI Taxonomy" id="490572"/>
    <lineage>
        <taxon>Bacteria</taxon>
        <taxon>Pseudomonadati</taxon>
        <taxon>Pseudomonadota</taxon>
        <taxon>Gammaproteobacteria</taxon>
        <taxon>Lysobacterales</taxon>
        <taxon>Rhodanobacteraceae</taxon>
        <taxon>Rhodanobacter</taxon>
    </lineage>
</organism>